<dbReference type="Pfam" id="PF14435">
    <property type="entry name" value="SUKH-4"/>
    <property type="match status" value="1"/>
</dbReference>
<reference evidence="1 2" key="1">
    <citation type="submission" date="2017-02" db="EMBL/GenBank/DDBJ databases">
        <title>Bacillus pseudomycoides isolate FSL K6-0042.</title>
        <authorList>
            <person name="Kovac J."/>
        </authorList>
    </citation>
    <scope>NUCLEOTIDE SEQUENCE [LARGE SCALE GENOMIC DNA]</scope>
    <source>
        <strain evidence="1 2">FSL K6-0042</strain>
    </source>
</reference>
<dbReference type="AlphaFoldDB" id="A0A1Y3MIM7"/>
<evidence type="ECO:0000313" key="2">
    <source>
        <dbReference type="Proteomes" id="UP000195321"/>
    </source>
</evidence>
<dbReference type="EMBL" id="MWPX01000002">
    <property type="protein sequence ID" value="OUM50288.1"/>
    <property type="molecule type" value="Genomic_DNA"/>
</dbReference>
<evidence type="ECO:0000313" key="1">
    <source>
        <dbReference type="EMBL" id="OUM50288.1"/>
    </source>
</evidence>
<protein>
    <recommendedName>
        <fullName evidence="3">SMI1/KNR4 family protein</fullName>
    </recommendedName>
</protein>
<dbReference type="Proteomes" id="UP000195321">
    <property type="component" value="Unassembled WGS sequence"/>
</dbReference>
<sequence>MLDEKLVWEERFKLMNPNEFLKRWNQKVYPLVHYEEDKLKNLDIPVACKYFLLKSGLPESAAPFLNFESTKNGSLLTLKEKYNVDASYERNTYLGFTGEGNILSMKVPSGMVVCIDHEKMEEVYVNQSIPQLAECMLEYSEFIKRIKEVNGRHAYLNREYKKEDLEVMIEKFIEIDKDCLNHNTFWNEEINPFHKD</sequence>
<comment type="caution">
    <text evidence="1">The sequence shown here is derived from an EMBL/GenBank/DDBJ whole genome shotgun (WGS) entry which is preliminary data.</text>
</comment>
<dbReference type="RefSeq" id="WP_016133063.1">
    <property type="nucleotide sequence ID" value="NZ_CP189809.1"/>
</dbReference>
<dbReference type="InterPro" id="IPR025851">
    <property type="entry name" value="SUKH-4"/>
</dbReference>
<gene>
    <name evidence="1" type="ORF">BW425_04220</name>
</gene>
<evidence type="ECO:0008006" key="3">
    <source>
        <dbReference type="Google" id="ProtNLM"/>
    </source>
</evidence>
<organism evidence="1 2">
    <name type="scientific">Bacillus pseudomycoides</name>
    <dbReference type="NCBI Taxonomy" id="64104"/>
    <lineage>
        <taxon>Bacteria</taxon>
        <taxon>Bacillati</taxon>
        <taxon>Bacillota</taxon>
        <taxon>Bacilli</taxon>
        <taxon>Bacillales</taxon>
        <taxon>Bacillaceae</taxon>
        <taxon>Bacillus</taxon>
        <taxon>Bacillus cereus group</taxon>
    </lineage>
</organism>
<name>A0A1Y3MIM7_9BACI</name>
<accession>A0A1Y3MIM7</accession>
<proteinExistence type="predicted"/>